<keyword evidence="6" id="KW-0539">Nucleus</keyword>
<dbReference type="GO" id="GO:1990904">
    <property type="term" value="C:ribonucleoprotein complex"/>
    <property type="evidence" value="ECO:0007669"/>
    <property type="project" value="UniProtKB-KW"/>
</dbReference>
<evidence type="ECO:0000256" key="2">
    <source>
        <dbReference type="ARBA" id="ARBA00004604"/>
    </source>
</evidence>
<evidence type="ECO:0000256" key="3">
    <source>
        <dbReference type="ARBA" id="ARBA00008479"/>
    </source>
</evidence>
<organism evidence="9 10">
    <name type="scientific">Plectosphaerella cucumerina</name>
    <dbReference type="NCBI Taxonomy" id="40658"/>
    <lineage>
        <taxon>Eukaryota</taxon>
        <taxon>Fungi</taxon>
        <taxon>Dikarya</taxon>
        <taxon>Ascomycota</taxon>
        <taxon>Pezizomycotina</taxon>
        <taxon>Sordariomycetes</taxon>
        <taxon>Hypocreomycetidae</taxon>
        <taxon>Glomerellales</taxon>
        <taxon>Plectosphaerellaceae</taxon>
        <taxon>Plectosphaerella</taxon>
    </lineage>
</organism>
<keyword evidence="7" id="KW-0687">Ribonucleoprotein</keyword>
<dbReference type="AlphaFoldDB" id="A0A8K0X3X4"/>
<evidence type="ECO:0000256" key="8">
    <source>
        <dbReference type="SAM" id="MobiDB-lite"/>
    </source>
</evidence>
<evidence type="ECO:0000256" key="1">
    <source>
        <dbReference type="ARBA" id="ARBA00002889"/>
    </source>
</evidence>
<dbReference type="GO" id="GO:0042273">
    <property type="term" value="P:ribosomal large subunit biogenesis"/>
    <property type="evidence" value="ECO:0007669"/>
    <property type="project" value="TreeGrafter"/>
</dbReference>
<evidence type="ECO:0000256" key="6">
    <source>
        <dbReference type="ARBA" id="ARBA00023242"/>
    </source>
</evidence>
<evidence type="ECO:0000313" key="10">
    <source>
        <dbReference type="Proteomes" id="UP000813385"/>
    </source>
</evidence>
<accession>A0A8K0X3X4</accession>
<comment type="caution">
    <text evidence="9">The sequence shown here is derived from an EMBL/GenBank/DDBJ whole genome shotgun (WGS) entry which is preliminary data.</text>
</comment>
<feature type="compositionally biased region" description="Acidic residues" evidence="8">
    <location>
        <begin position="134"/>
        <end position="154"/>
    </location>
</feature>
<comment type="function">
    <text evidence="1">Involved in the biogenesis of the 60S ribosomal subunit.</text>
</comment>
<proteinExistence type="inferred from homology"/>
<comment type="subunit">
    <text evidence="4">Component of the pre-66S ribosomal particle.</text>
</comment>
<sequence length="226" mass="26066">MGRTLQNKKRRSSRSTIRQANKLKKPLNPRGNSIIAQNWDKNETLTQNYRRIGLTSRLKTPSGGIEKFVRNVGKAPKQTRLDPLGIKSIDRAVVTSARVERDADGKIVKIHMPEDSGRPPRANPLNDPLRQFDSDSEDEDEDEEEWGGVEDDENKPEVLRMLEEEAARPELKKPRHQSEQETEWLEKLIKRHGDNYEAMAWDRKLNPMQQTAGDLRRRVAKLRASE</sequence>
<keyword evidence="10" id="KW-1185">Reference proteome</keyword>
<evidence type="ECO:0000256" key="5">
    <source>
        <dbReference type="ARBA" id="ARBA00015522"/>
    </source>
</evidence>
<dbReference type="OrthoDB" id="285729at2759"/>
<dbReference type="PANTHER" id="PTHR13243">
    <property type="entry name" value="HSPC111 PROTEIN-RELATED"/>
    <property type="match status" value="1"/>
</dbReference>
<name>A0A8K0X3X4_9PEZI</name>
<dbReference type="GO" id="GO:0005730">
    <property type="term" value="C:nucleolus"/>
    <property type="evidence" value="ECO:0007669"/>
    <property type="project" value="UniProtKB-SubCell"/>
</dbReference>
<protein>
    <recommendedName>
        <fullName evidence="5">Nucleolar protein 16</fullName>
    </recommendedName>
</protein>
<dbReference type="InterPro" id="IPR019002">
    <property type="entry name" value="Ribosome_biogenesis_Nop16"/>
</dbReference>
<dbReference type="Proteomes" id="UP000813385">
    <property type="component" value="Unassembled WGS sequence"/>
</dbReference>
<comment type="subcellular location">
    <subcellularLocation>
        <location evidence="2">Nucleus</location>
        <location evidence="2">Nucleolus</location>
    </subcellularLocation>
</comment>
<dbReference type="EMBL" id="JAGPXD010000003">
    <property type="protein sequence ID" value="KAH7363161.1"/>
    <property type="molecule type" value="Genomic_DNA"/>
</dbReference>
<gene>
    <name evidence="9" type="ORF">B0T11DRAFT_339819</name>
</gene>
<comment type="similarity">
    <text evidence="3">Belongs to the NOP16 family.</text>
</comment>
<feature type="region of interest" description="Disordered" evidence="8">
    <location>
        <begin position="110"/>
        <end position="156"/>
    </location>
</feature>
<dbReference type="Pfam" id="PF09420">
    <property type="entry name" value="Nop16"/>
    <property type="match status" value="1"/>
</dbReference>
<dbReference type="PANTHER" id="PTHR13243:SF1">
    <property type="entry name" value="NUCLEOLAR PROTEIN 16"/>
    <property type="match status" value="1"/>
</dbReference>
<evidence type="ECO:0000256" key="4">
    <source>
        <dbReference type="ARBA" id="ARBA00011187"/>
    </source>
</evidence>
<evidence type="ECO:0000256" key="7">
    <source>
        <dbReference type="ARBA" id="ARBA00023274"/>
    </source>
</evidence>
<evidence type="ECO:0000313" key="9">
    <source>
        <dbReference type="EMBL" id="KAH7363161.1"/>
    </source>
</evidence>
<reference evidence="9" key="1">
    <citation type="journal article" date="2021" name="Nat. Commun.">
        <title>Genetic determinants of endophytism in the Arabidopsis root mycobiome.</title>
        <authorList>
            <person name="Mesny F."/>
            <person name="Miyauchi S."/>
            <person name="Thiergart T."/>
            <person name="Pickel B."/>
            <person name="Atanasova L."/>
            <person name="Karlsson M."/>
            <person name="Huettel B."/>
            <person name="Barry K.W."/>
            <person name="Haridas S."/>
            <person name="Chen C."/>
            <person name="Bauer D."/>
            <person name="Andreopoulos W."/>
            <person name="Pangilinan J."/>
            <person name="LaButti K."/>
            <person name="Riley R."/>
            <person name="Lipzen A."/>
            <person name="Clum A."/>
            <person name="Drula E."/>
            <person name="Henrissat B."/>
            <person name="Kohler A."/>
            <person name="Grigoriev I.V."/>
            <person name="Martin F.M."/>
            <person name="Hacquard S."/>
        </authorList>
    </citation>
    <scope>NUCLEOTIDE SEQUENCE</scope>
    <source>
        <strain evidence="9">MPI-CAGE-AT-0016</strain>
    </source>
</reference>